<dbReference type="FunFam" id="2.40.50.140:FF:000234">
    <property type="entry name" value="DNA ligase"/>
    <property type="match status" value="1"/>
</dbReference>
<feature type="domain" description="BRCT" evidence="19">
    <location>
        <begin position="890"/>
        <end position="980"/>
    </location>
</feature>
<dbReference type="GO" id="GO:0046872">
    <property type="term" value="F:metal ion binding"/>
    <property type="evidence" value="ECO:0007669"/>
    <property type="project" value="UniProtKB-KW"/>
</dbReference>
<dbReference type="InterPro" id="IPR012340">
    <property type="entry name" value="NA-bd_OB-fold"/>
</dbReference>
<organism evidence="20 21">
    <name type="scientific">Cercospora beticola</name>
    <name type="common">Sugarbeet leaf spot fungus</name>
    <dbReference type="NCBI Taxonomy" id="122368"/>
    <lineage>
        <taxon>Eukaryota</taxon>
        <taxon>Fungi</taxon>
        <taxon>Dikarya</taxon>
        <taxon>Ascomycota</taxon>
        <taxon>Pezizomycotina</taxon>
        <taxon>Dothideomycetes</taxon>
        <taxon>Dothideomycetidae</taxon>
        <taxon>Mycosphaerellales</taxon>
        <taxon>Mycosphaerellaceae</taxon>
        <taxon>Cercospora</taxon>
    </lineage>
</organism>
<evidence type="ECO:0000256" key="13">
    <source>
        <dbReference type="ARBA" id="ARBA00023242"/>
    </source>
</evidence>
<dbReference type="FunFam" id="3.30.470.30:FF:000013">
    <property type="entry name" value="DNA ligase"/>
    <property type="match status" value="1"/>
</dbReference>
<evidence type="ECO:0000313" key="20">
    <source>
        <dbReference type="EMBL" id="PIA99924.1"/>
    </source>
</evidence>
<dbReference type="SUPFAM" id="SSF50249">
    <property type="entry name" value="Nucleic acid-binding proteins"/>
    <property type="match status" value="1"/>
</dbReference>
<dbReference type="InterPro" id="IPR044125">
    <property type="entry name" value="Adenylation_DNA_ligase_IV"/>
</dbReference>
<keyword evidence="12 16" id="KW-0234">DNA repair</keyword>
<comment type="function">
    <text evidence="15">DNA ligase involved in DNA non-homologous end joining (NHEJ); required for double-strand break (DSB) repair.</text>
</comment>
<dbReference type="GO" id="GO:0003910">
    <property type="term" value="F:DNA ligase (ATP) activity"/>
    <property type="evidence" value="ECO:0007669"/>
    <property type="project" value="UniProtKB-EC"/>
</dbReference>
<dbReference type="PANTHER" id="PTHR45997">
    <property type="entry name" value="DNA LIGASE 4"/>
    <property type="match status" value="1"/>
</dbReference>
<dbReference type="PROSITE" id="PS50160">
    <property type="entry name" value="DNA_LIGASE_A3"/>
    <property type="match status" value="1"/>
</dbReference>
<keyword evidence="11 16" id="KW-0233">DNA recombination</keyword>
<dbReference type="EMBL" id="LKMD01000101">
    <property type="protein sequence ID" value="PIA99924.1"/>
    <property type="molecule type" value="Genomic_DNA"/>
</dbReference>
<dbReference type="GO" id="GO:0003677">
    <property type="term" value="F:DNA binding"/>
    <property type="evidence" value="ECO:0007669"/>
    <property type="project" value="InterPro"/>
</dbReference>
<dbReference type="SUPFAM" id="SSF52113">
    <property type="entry name" value="BRCT domain"/>
    <property type="match status" value="2"/>
</dbReference>
<feature type="domain" description="ATP-dependent DNA ligase family profile" evidence="18">
    <location>
        <begin position="428"/>
        <end position="553"/>
    </location>
</feature>
<evidence type="ECO:0000259" key="18">
    <source>
        <dbReference type="PROSITE" id="PS50160"/>
    </source>
</evidence>
<dbReference type="Pfam" id="PF01068">
    <property type="entry name" value="DNA_ligase_A_M"/>
    <property type="match status" value="1"/>
</dbReference>
<evidence type="ECO:0000256" key="10">
    <source>
        <dbReference type="ARBA" id="ARBA00022842"/>
    </source>
</evidence>
<keyword evidence="13" id="KW-0539">Nucleus</keyword>
<dbReference type="SUPFAM" id="SSF56091">
    <property type="entry name" value="DNA ligase/mRNA capping enzyme, catalytic domain"/>
    <property type="match status" value="1"/>
</dbReference>
<dbReference type="InterPro" id="IPR001357">
    <property type="entry name" value="BRCT_dom"/>
</dbReference>
<dbReference type="Gene3D" id="2.40.50.140">
    <property type="entry name" value="Nucleic acid-binding proteins"/>
    <property type="match status" value="1"/>
</dbReference>
<proteinExistence type="inferred from homology"/>
<evidence type="ECO:0000256" key="16">
    <source>
        <dbReference type="RuleBase" id="RU000617"/>
    </source>
</evidence>
<dbReference type="Gene3D" id="1.10.3260.10">
    <property type="entry name" value="DNA ligase, ATP-dependent, N-terminal domain"/>
    <property type="match status" value="1"/>
</dbReference>
<dbReference type="Gene3D" id="3.30.470.30">
    <property type="entry name" value="DNA ligase/mRNA capping enzyme"/>
    <property type="match status" value="1"/>
</dbReference>
<dbReference type="EC" id="6.5.1.1" evidence="16"/>
<dbReference type="InterPro" id="IPR012310">
    <property type="entry name" value="DNA_ligase_ATP-dep_cent"/>
</dbReference>
<dbReference type="InterPro" id="IPR029710">
    <property type="entry name" value="LIG4"/>
</dbReference>
<dbReference type="InterPro" id="IPR000977">
    <property type="entry name" value="DNA_ligase_ATP-dep"/>
</dbReference>
<reference evidence="20 21" key="1">
    <citation type="submission" date="2015-10" db="EMBL/GenBank/DDBJ databases">
        <title>The cercosporin biosynthetic gene cluster was horizontally transferred to several fungal lineages and shown to be expanded in Cercospora beticola based on microsynteny with recipient genomes.</title>
        <authorList>
            <person name="De Jonge R."/>
            <person name="Ebert M.K."/>
            <person name="Suttle J.C."/>
            <person name="Jurick Ii W.M."/>
            <person name="Secor G.A."/>
            <person name="Thomma B.P."/>
            <person name="Van De Peer Y."/>
            <person name="Bolton M.D."/>
        </authorList>
    </citation>
    <scope>NUCLEOTIDE SEQUENCE [LARGE SCALE GENOMIC DNA]</scope>
    <source>
        <strain evidence="20 21">09-40</strain>
    </source>
</reference>
<dbReference type="Proteomes" id="UP000230605">
    <property type="component" value="Chromosome 3"/>
</dbReference>
<dbReference type="InterPro" id="IPR012308">
    <property type="entry name" value="DNA_ligase_ATP-dep_N"/>
</dbReference>
<dbReference type="PROSITE" id="PS00697">
    <property type="entry name" value="DNA_LIGASE_A1"/>
    <property type="match status" value="1"/>
</dbReference>
<dbReference type="AlphaFoldDB" id="A0A2G5I542"/>
<dbReference type="Gene3D" id="3.40.50.10190">
    <property type="entry name" value="BRCT domain"/>
    <property type="match status" value="2"/>
</dbReference>
<dbReference type="PROSITE" id="PS50172">
    <property type="entry name" value="BRCT"/>
    <property type="match status" value="2"/>
</dbReference>
<dbReference type="SMART" id="SM00292">
    <property type="entry name" value="BRCT"/>
    <property type="match status" value="2"/>
</dbReference>
<evidence type="ECO:0000259" key="19">
    <source>
        <dbReference type="PROSITE" id="PS50172"/>
    </source>
</evidence>
<dbReference type="GO" id="GO:0071897">
    <property type="term" value="P:DNA biosynthetic process"/>
    <property type="evidence" value="ECO:0007669"/>
    <property type="project" value="InterPro"/>
</dbReference>
<keyword evidence="6" id="KW-0677">Repeat</keyword>
<dbReference type="FunFam" id="1.10.3260.10:FF:000008">
    <property type="entry name" value="DNA ligase 4"/>
    <property type="match status" value="1"/>
</dbReference>
<evidence type="ECO:0000256" key="11">
    <source>
        <dbReference type="ARBA" id="ARBA00023172"/>
    </source>
</evidence>
<dbReference type="InterPro" id="IPR012309">
    <property type="entry name" value="DNA_ligase_ATP-dep_C"/>
</dbReference>
<dbReference type="Pfam" id="PF04675">
    <property type="entry name" value="DNA_ligase_A_N"/>
    <property type="match status" value="1"/>
</dbReference>
<gene>
    <name evidence="20" type="ORF">CB0940_02516</name>
</gene>
<dbReference type="InterPro" id="IPR036420">
    <property type="entry name" value="BRCT_dom_sf"/>
</dbReference>
<evidence type="ECO:0000256" key="7">
    <source>
        <dbReference type="ARBA" id="ARBA00022741"/>
    </source>
</evidence>
<evidence type="ECO:0000256" key="12">
    <source>
        <dbReference type="ARBA" id="ARBA00023204"/>
    </source>
</evidence>
<keyword evidence="4 16" id="KW-0436">Ligase</keyword>
<name>A0A2G5I542_CERBT</name>
<comment type="cofactor">
    <cofactor evidence="1">
        <name>Mg(2+)</name>
        <dbReference type="ChEBI" id="CHEBI:18420"/>
    </cofactor>
</comment>
<dbReference type="SUPFAM" id="SSF117018">
    <property type="entry name" value="ATP-dependent DNA ligase DNA-binding domain"/>
    <property type="match status" value="1"/>
</dbReference>
<dbReference type="CDD" id="cd07968">
    <property type="entry name" value="OBF_DNA_ligase_IV"/>
    <property type="match status" value="1"/>
</dbReference>
<dbReference type="GO" id="GO:0006297">
    <property type="term" value="P:nucleotide-excision repair, DNA gap filling"/>
    <property type="evidence" value="ECO:0007669"/>
    <property type="project" value="TreeGrafter"/>
</dbReference>
<evidence type="ECO:0000256" key="1">
    <source>
        <dbReference type="ARBA" id="ARBA00001946"/>
    </source>
</evidence>
<keyword evidence="8 16" id="KW-0227">DNA damage</keyword>
<dbReference type="CDD" id="cd00027">
    <property type="entry name" value="BRCT"/>
    <property type="match status" value="1"/>
</dbReference>
<evidence type="ECO:0000256" key="2">
    <source>
        <dbReference type="ARBA" id="ARBA00004123"/>
    </source>
</evidence>
<dbReference type="CDD" id="cd07903">
    <property type="entry name" value="Adenylation_DNA_ligase_IV"/>
    <property type="match status" value="1"/>
</dbReference>
<sequence length="991" mass="113827">MMEIDQDADAKREEEMMYGHGAMTKEELNEKYPNRPHNHSKTLPFHDLYLDLFNPLNDNKKKPTGAAIARKKLGPHGGPSQAPNEIRRQIIDRFIGRWRKEVGNDIYPAFRLIVPEKDRDRGMYGLKELTLGKMLIRILKIDKNSDDGYNLTHWKLPGLKSTSATAGDFAGRCFDAISKRPMRSEPGDMSIAEVNERLDRLSVAQKEENQRPILEEFYSRMNAEEMMWLIRIILRQMKVGATEKTFFDLWHPDAESLFNISSSLRRVCWELYDKNVRLEGDNRGITLMQCFQPQLAAFQMKSMEQMVARMNPTEQDPVFLIEEKLDGERMQLHMIEDDSQRGGVRFGFWSRKAKDYTYLYGNGFHDDNAALTRHIEDAFRPGVRNIILDGEMITWNMKEDCVVGFGTLKTAAIEQQQNPFADGNRPLFRVFDCLYLNDEPLTQYTLRDRRRALEGAIQPVHRRLEIHTYIEGKTATDIEPALRLVLEEGSEGLVIKNPRSEYRLNDRNDDWIKVKPEYMTEFGESLDCIVVGGYFGSGKRGGFLSSFLCGLYLPEYHRKHIEPNAHPQKTWSFFKVGGGFSASDYAQIRHLTDGKWKDWDRKKPPTEWIELAGGDRQYEKPDMWIKPEDSVVVSVKAAQVGGTDQFRTQRTLRFPRFKRLRTDKSWDQALSWDEFDALKAKADEEQAEKKLKIDETKRQRTSKRQKRALVIQGQVDSLAKPYAGPATRVFEGLSFFIMTEAGKPLKKSKAELEQLVKANGGKIVASQKDPDTILIADRNVVKVASIKKNDDRNIIKPCWLLDCIKQSELDVGRPNLLLPLEPQHLEYTHTADRGKYDGNIDEFGDSYVRDVTPQDLLSLFKNMPAKIEDGFEPSEVLEQFIEHGHGLDEMEALMFSGITAFFESPEPFTKRLFEFAGGSVADSLQSNEVTHVIVKGGSKAVPGIRKDIAARPRLPRIVVDDWVLESWAEETRLDEEGMSVTIQDFWYCTEC</sequence>
<dbReference type="Pfam" id="PF04679">
    <property type="entry name" value="DNA_ligase_A_C"/>
    <property type="match status" value="1"/>
</dbReference>
<comment type="subcellular location">
    <subcellularLocation>
        <location evidence="2">Nucleus</location>
    </subcellularLocation>
</comment>
<comment type="catalytic activity">
    <reaction evidence="14 16">
        <text>ATP + (deoxyribonucleotide)n-3'-hydroxyl + 5'-phospho-(deoxyribonucleotide)m = (deoxyribonucleotide)n+m + AMP + diphosphate.</text>
        <dbReference type="EC" id="6.5.1.1"/>
    </reaction>
</comment>
<evidence type="ECO:0000256" key="8">
    <source>
        <dbReference type="ARBA" id="ARBA00022763"/>
    </source>
</evidence>
<protein>
    <recommendedName>
        <fullName evidence="16">DNA ligase</fullName>
        <ecNumber evidence="16">6.5.1.1</ecNumber>
    </recommendedName>
</protein>
<dbReference type="CDD" id="cd17722">
    <property type="entry name" value="BRCT_DNA_ligase_IV_rpt1"/>
    <property type="match status" value="1"/>
</dbReference>
<dbReference type="GO" id="GO:0006310">
    <property type="term" value="P:DNA recombination"/>
    <property type="evidence" value="ECO:0007669"/>
    <property type="project" value="UniProtKB-KW"/>
</dbReference>
<dbReference type="PANTHER" id="PTHR45997:SF1">
    <property type="entry name" value="DNA LIGASE 4"/>
    <property type="match status" value="1"/>
</dbReference>
<dbReference type="InterPro" id="IPR016059">
    <property type="entry name" value="DNA_ligase_ATP-dep_CS"/>
</dbReference>
<keyword evidence="7 16" id="KW-0547">Nucleotide-binding</keyword>
<dbReference type="Pfam" id="PF16589">
    <property type="entry name" value="BRCT_2"/>
    <property type="match status" value="1"/>
</dbReference>
<evidence type="ECO:0000256" key="5">
    <source>
        <dbReference type="ARBA" id="ARBA00022723"/>
    </source>
</evidence>
<dbReference type="NCBIfam" id="TIGR00574">
    <property type="entry name" value="dnl1"/>
    <property type="match status" value="1"/>
</dbReference>
<comment type="caution">
    <text evidence="20">The sequence shown here is derived from an EMBL/GenBank/DDBJ whole genome shotgun (WGS) entry which is preliminary data.</text>
</comment>
<evidence type="ECO:0000256" key="17">
    <source>
        <dbReference type="RuleBase" id="RU004196"/>
    </source>
</evidence>
<dbReference type="GO" id="GO:0005524">
    <property type="term" value="F:ATP binding"/>
    <property type="evidence" value="ECO:0007669"/>
    <property type="project" value="UniProtKB-KW"/>
</dbReference>
<comment type="similarity">
    <text evidence="3 17">Belongs to the ATP-dependent DNA ligase family.</text>
</comment>
<keyword evidence="10" id="KW-0460">Magnesium</keyword>
<accession>A0A2G5I542</accession>
<dbReference type="GO" id="GO:0032807">
    <property type="term" value="C:DNA ligase IV complex"/>
    <property type="evidence" value="ECO:0007669"/>
    <property type="project" value="TreeGrafter"/>
</dbReference>
<evidence type="ECO:0000256" key="15">
    <source>
        <dbReference type="ARBA" id="ARBA00043870"/>
    </source>
</evidence>
<feature type="domain" description="BRCT" evidence="19">
    <location>
        <begin position="725"/>
        <end position="817"/>
    </location>
</feature>
<evidence type="ECO:0000313" key="21">
    <source>
        <dbReference type="Proteomes" id="UP000230605"/>
    </source>
</evidence>
<dbReference type="InterPro" id="IPR036599">
    <property type="entry name" value="DNA_ligase_N_sf"/>
</dbReference>
<evidence type="ECO:0000256" key="4">
    <source>
        <dbReference type="ARBA" id="ARBA00022598"/>
    </source>
</evidence>
<evidence type="ECO:0000256" key="3">
    <source>
        <dbReference type="ARBA" id="ARBA00007572"/>
    </source>
</evidence>
<evidence type="ECO:0000256" key="6">
    <source>
        <dbReference type="ARBA" id="ARBA00022737"/>
    </source>
</evidence>
<keyword evidence="5" id="KW-0479">Metal-binding</keyword>
<evidence type="ECO:0000256" key="9">
    <source>
        <dbReference type="ARBA" id="ARBA00022840"/>
    </source>
</evidence>
<evidence type="ECO:0000256" key="14">
    <source>
        <dbReference type="ARBA" id="ARBA00034003"/>
    </source>
</evidence>
<dbReference type="GO" id="GO:0006303">
    <property type="term" value="P:double-strand break repair via nonhomologous end joining"/>
    <property type="evidence" value="ECO:0007669"/>
    <property type="project" value="TreeGrafter"/>
</dbReference>
<dbReference type="OrthoDB" id="151490at2759"/>
<keyword evidence="9 16" id="KW-0067">ATP-binding</keyword>